<evidence type="ECO:0008006" key="3">
    <source>
        <dbReference type="Google" id="ProtNLM"/>
    </source>
</evidence>
<organism evidence="1 2">
    <name type="scientific">Cryptolaemus montrouzieri</name>
    <dbReference type="NCBI Taxonomy" id="559131"/>
    <lineage>
        <taxon>Eukaryota</taxon>
        <taxon>Metazoa</taxon>
        <taxon>Ecdysozoa</taxon>
        <taxon>Arthropoda</taxon>
        <taxon>Hexapoda</taxon>
        <taxon>Insecta</taxon>
        <taxon>Pterygota</taxon>
        <taxon>Neoptera</taxon>
        <taxon>Endopterygota</taxon>
        <taxon>Coleoptera</taxon>
        <taxon>Polyphaga</taxon>
        <taxon>Cucujiformia</taxon>
        <taxon>Coccinelloidea</taxon>
        <taxon>Coccinellidae</taxon>
        <taxon>Scymninae</taxon>
        <taxon>Scymnini</taxon>
        <taxon>Cryptolaemus</taxon>
    </lineage>
</organism>
<dbReference type="AlphaFoldDB" id="A0ABD2NQZ1"/>
<name>A0ABD2NQZ1_9CUCU</name>
<dbReference type="EMBL" id="JABFTP020000144">
    <property type="protein sequence ID" value="KAL3281039.1"/>
    <property type="molecule type" value="Genomic_DNA"/>
</dbReference>
<comment type="caution">
    <text evidence="1">The sequence shown here is derived from an EMBL/GenBank/DDBJ whole genome shotgun (WGS) entry which is preliminary data.</text>
</comment>
<dbReference type="Proteomes" id="UP001516400">
    <property type="component" value="Unassembled WGS sequence"/>
</dbReference>
<gene>
    <name evidence="1" type="ORF">HHI36_004263</name>
</gene>
<accession>A0ABD2NQZ1</accession>
<evidence type="ECO:0000313" key="1">
    <source>
        <dbReference type="EMBL" id="KAL3281039.1"/>
    </source>
</evidence>
<proteinExistence type="predicted"/>
<reference evidence="1 2" key="1">
    <citation type="journal article" date="2021" name="BMC Biol.">
        <title>Horizontally acquired antibacterial genes associated with adaptive radiation of ladybird beetles.</title>
        <authorList>
            <person name="Li H.S."/>
            <person name="Tang X.F."/>
            <person name="Huang Y.H."/>
            <person name="Xu Z.Y."/>
            <person name="Chen M.L."/>
            <person name="Du X.Y."/>
            <person name="Qiu B.Y."/>
            <person name="Chen P.T."/>
            <person name="Zhang W."/>
            <person name="Slipinski A."/>
            <person name="Escalona H.E."/>
            <person name="Waterhouse R.M."/>
            <person name="Zwick A."/>
            <person name="Pang H."/>
        </authorList>
    </citation>
    <scope>NUCLEOTIDE SEQUENCE [LARGE SCALE GENOMIC DNA]</scope>
    <source>
        <strain evidence="1">SYSU2018</strain>
    </source>
</reference>
<keyword evidence="2" id="KW-1185">Reference proteome</keyword>
<protein>
    <recommendedName>
        <fullName evidence="3">No apical meristem-associated C-terminal domain-containing protein</fullName>
    </recommendedName>
</protein>
<evidence type="ECO:0000313" key="2">
    <source>
        <dbReference type="Proteomes" id="UP001516400"/>
    </source>
</evidence>
<sequence>MIFMTSVRRVHINPCSEWRYSRVHQCPKTCVDLIGKGNHECYEGTNNDSSQEGFNLEDKVKNTTAQQEASHLDTAFMAMVDKCCPLKKRMAKKTEIKVKSSAALVKIKQQLDILATAVSVTEEERLYDAYKRMKLEEETRMWKDERLNRAHNKQREIWKIINEDLKVGKGDQSGTSTNLKAEDLAKFF</sequence>